<protein>
    <submittedName>
        <fullName evidence="2">ImmA/IrrE family metallo-endopeptidase</fullName>
    </submittedName>
</protein>
<evidence type="ECO:0000259" key="1">
    <source>
        <dbReference type="Pfam" id="PF06114"/>
    </source>
</evidence>
<accession>A0AAF0BIZ1</accession>
<reference evidence="2" key="1">
    <citation type="submission" date="2023-01" db="EMBL/GenBank/DDBJ databases">
        <title>Oxazolidinone resistance genes in florfenicol resistant enterococci from beef cattle and veal calves at slaughter.</title>
        <authorList>
            <person name="Biggel M."/>
        </authorList>
    </citation>
    <scope>NUCLEOTIDE SEQUENCE</scope>
    <source>
        <strain evidence="2">K79-1</strain>
    </source>
</reference>
<name>A0AAF0BIZ1_9LACT</name>
<proteinExistence type="predicted"/>
<gene>
    <name evidence="2" type="ORF">PML80_06020</name>
</gene>
<dbReference type="RefSeq" id="WP_271735355.1">
    <property type="nucleotide sequence ID" value="NZ_CP116590.1"/>
</dbReference>
<dbReference type="InterPro" id="IPR010359">
    <property type="entry name" value="IrrE_HExxH"/>
</dbReference>
<organism evidence="2 3">
    <name type="scientific">Aerococcus urinaeequi</name>
    <dbReference type="NCBI Taxonomy" id="51665"/>
    <lineage>
        <taxon>Bacteria</taxon>
        <taxon>Bacillati</taxon>
        <taxon>Bacillota</taxon>
        <taxon>Bacilli</taxon>
        <taxon>Lactobacillales</taxon>
        <taxon>Aerococcaceae</taxon>
        <taxon>Aerococcus</taxon>
    </lineage>
</organism>
<sequence length="122" mass="14641">MSKYDNFEYIFKDDMPLKLFGYIDNETIYINNKISYEDKLATLMEEIGHYHMTVGDIVDYSDMKEEYKARLWSYEQLISVDKLKKYRHSFDPVHDYEIAEDFGLPVNVVVDAIRMYVVKDRI</sequence>
<feature type="domain" description="IrrE N-terminal-like" evidence="1">
    <location>
        <begin position="14"/>
        <end position="110"/>
    </location>
</feature>
<dbReference type="Pfam" id="PF06114">
    <property type="entry name" value="Peptidase_M78"/>
    <property type="match status" value="1"/>
</dbReference>
<dbReference type="EMBL" id="CP116590">
    <property type="protein sequence ID" value="WCG37080.1"/>
    <property type="molecule type" value="Genomic_DNA"/>
</dbReference>
<evidence type="ECO:0000313" key="2">
    <source>
        <dbReference type="EMBL" id="WCG37080.1"/>
    </source>
</evidence>
<dbReference type="Proteomes" id="UP001179483">
    <property type="component" value="Chromosome"/>
</dbReference>
<evidence type="ECO:0000313" key="3">
    <source>
        <dbReference type="Proteomes" id="UP001179483"/>
    </source>
</evidence>
<dbReference type="AlphaFoldDB" id="A0AAF0BIZ1"/>